<gene>
    <name evidence="2" type="ORF">BCR37DRAFT_251748</name>
</gene>
<dbReference type="AlphaFoldDB" id="A0A1Y2FLI9"/>
<reference evidence="2 3" key="1">
    <citation type="submission" date="2016-07" db="EMBL/GenBank/DDBJ databases">
        <title>Pervasive Adenine N6-methylation of Active Genes in Fungi.</title>
        <authorList>
            <consortium name="DOE Joint Genome Institute"/>
            <person name="Mondo S.J."/>
            <person name="Dannebaum R.O."/>
            <person name="Kuo R.C."/>
            <person name="Labutti K."/>
            <person name="Haridas S."/>
            <person name="Kuo A."/>
            <person name="Salamov A."/>
            <person name="Ahrendt S.R."/>
            <person name="Lipzen A."/>
            <person name="Sullivan W."/>
            <person name="Andreopoulos W.B."/>
            <person name="Clum A."/>
            <person name="Lindquist E."/>
            <person name="Daum C."/>
            <person name="Ramamoorthy G.K."/>
            <person name="Gryganskyi A."/>
            <person name="Culley D."/>
            <person name="Magnuson J.K."/>
            <person name="James T.Y."/>
            <person name="O'Malley M.A."/>
            <person name="Stajich J.E."/>
            <person name="Spatafora J.W."/>
            <person name="Visel A."/>
            <person name="Grigoriev I.V."/>
        </authorList>
    </citation>
    <scope>NUCLEOTIDE SEQUENCE [LARGE SCALE GENOMIC DNA]</scope>
    <source>
        <strain evidence="2 3">12-1054</strain>
    </source>
</reference>
<accession>A0A1Y2FLI9</accession>
<dbReference type="RefSeq" id="XP_040726582.1">
    <property type="nucleotide sequence ID" value="XM_040866639.1"/>
</dbReference>
<dbReference type="GeneID" id="63783238"/>
<proteinExistence type="predicted"/>
<dbReference type="GO" id="GO:0003676">
    <property type="term" value="F:nucleic acid binding"/>
    <property type="evidence" value="ECO:0007669"/>
    <property type="project" value="InterPro"/>
</dbReference>
<dbReference type="SUPFAM" id="SSF54928">
    <property type="entry name" value="RNA-binding domain, RBD"/>
    <property type="match status" value="1"/>
</dbReference>
<protein>
    <recommendedName>
        <fullName evidence="4">RRM domain-containing protein</fullName>
    </recommendedName>
</protein>
<name>A0A1Y2FLI9_PROLT</name>
<dbReference type="Proteomes" id="UP000193685">
    <property type="component" value="Unassembled WGS sequence"/>
</dbReference>
<comment type="caution">
    <text evidence="2">The sequence shown here is derived from an EMBL/GenBank/DDBJ whole genome shotgun (WGS) entry which is preliminary data.</text>
</comment>
<feature type="region of interest" description="Disordered" evidence="1">
    <location>
        <begin position="1"/>
        <end position="139"/>
    </location>
</feature>
<dbReference type="OrthoDB" id="5374349at2759"/>
<feature type="compositionally biased region" description="Polar residues" evidence="1">
    <location>
        <begin position="80"/>
        <end position="93"/>
    </location>
</feature>
<feature type="compositionally biased region" description="Basic and acidic residues" evidence="1">
    <location>
        <begin position="102"/>
        <end position="111"/>
    </location>
</feature>
<feature type="compositionally biased region" description="Basic and acidic residues" evidence="1">
    <location>
        <begin position="49"/>
        <end position="71"/>
    </location>
</feature>
<feature type="compositionally biased region" description="Basic residues" evidence="1">
    <location>
        <begin position="33"/>
        <end position="42"/>
    </location>
</feature>
<evidence type="ECO:0000313" key="2">
    <source>
        <dbReference type="EMBL" id="ORY84799.1"/>
    </source>
</evidence>
<organism evidence="2 3">
    <name type="scientific">Protomyces lactucae-debilis</name>
    <dbReference type="NCBI Taxonomy" id="2754530"/>
    <lineage>
        <taxon>Eukaryota</taxon>
        <taxon>Fungi</taxon>
        <taxon>Dikarya</taxon>
        <taxon>Ascomycota</taxon>
        <taxon>Taphrinomycotina</taxon>
        <taxon>Taphrinomycetes</taxon>
        <taxon>Taphrinales</taxon>
        <taxon>Protomycetaceae</taxon>
        <taxon>Protomyces</taxon>
    </lineage>
</organism>
<feature type="compositionally biased region" description="Low complexity" evidence="1">
    <location>
        <begin position="118"/>
        <end position="130"/>
    </location>
</feature>
<sequence length="275" mass="29429">MGDFRMKPSYRPSSGLGSANPLYDLLDSDRRPGSRRRGRSRSRSPPPSRRGDRDLMSELRMRDPHSGDLLRRNSAPARQLDQNDLLRSSQSGRVESAASRPAAKDAVREPPRGTGGPAASKVSKVSNASADKGETKVSSSVLAGANAPVYSAKPMKTKTLSIRGVSSTSVQIQNLAPGTTLRDIQSAIKSEVGVDVDPKDCHVFAVKGGTFCVAEIKFQDRKTALKTIDAFDNAVADGYKLEVSLLLDSPEYEAVRNMSTVSGTQHVGGGQSGTW</sequence>
<evidence type="ECO:0000313" key="3">
    <source>
        <dbReference type="Proteomes" id="UP000193685"/>
    </source>
</evidence>
<dbReference type="EMBL" id="MCFI01000005">
    <property type="protein sequence ID" value="ORY84799.1"/>
    <property type="molecule type" value="Genomic_DNA"/>
</dbReference>
<evidence type="ECO:0008006" key="4">
    <source>
        <dbReference type="Google" id="ProtNLM"/>
    </source>
</evidence>
<evidence type="ECO:0000256" key="1">
    <source>
        <dbReference type="SAM" id="MobiDB-lite"/>
    </source>
</evidence>
<dbReference type="InterPro" id="IPR035979">
    <property type="entry name" value="RBD_domain_sf"/>
</dbReference>
<keyword evidence="3" id="KW-1185">Reference proteome</keyword>